<dbReference type="SUPFAM" id="SSF53850">
    <property type="entry name" value="Periplasmic binding protein-like II"/>
    <property type="match status" value="1"/>
</dbReference>
<dbReference type="Gene3D" id="3.40.190.290">
    <property type="match status" value="1"/>
</dbReference>
<proteinExistence type="inferred from homology"/>
<evidence type="ECO:0000313" key="6">
    <source>
        <dbReference type="EMBL" id="MDG4718017.1"/>
    </source>
</evidence>
<dbReference type="SUPFAM" id="SSF46785">
    <property type="entry name" value="Winged helix' DNA-binding domain"/>
    <property type="match status" value="1"/>
</dbReference>
<dbReference type="Gene3D" id="1.10.10.10">
    <property type="entry name" value="Winged helix-like DNA-binding domain superfamily/Winged helix DNA-binding domain"/>
    <property type="match status" value="1"/>
</dbReference>
<protein>
    <submittedName>
        <fullName evidence="6">LysR family transcriptional regulator</fullName>
    </submittedName>
</protein>
<evidence type="ECO:0000256" key="2">
    <source>
        <dbReference type="ARBA" id="ARBA00023015"/>
    </source>
</evidence>
<keyword evidence="2" id="KW-0805">Transcription regulation</keyword>
<dbReference type="InterPro" id="IPR005119">
    <property type="entry name" value="LysR_subst-bd"/>
</dbReference>
<evidence type="ECO:0000256" key="3">
    <source>
        <dbReference type="ARBA" id="ARBA00023125"/>
    </source>
</evidence>
<keyword evidence="3" id="KW-0238">DNA-binding</keyword>
<evidence type="ECO:0000259" key="5">
    <source>
        <dbReference type="PROSITE" id="PS50931"/>
    </source>
</evidence>
<dbReference type="InterPro" id="IPR036390">
    <property type="entry name" value="WH_DNA-bd_sf"/>
</dbReference>
<dbReference type="PROSITE" id="PS50931">
    <property type="entry name" value="HTH_LYSR"/>
    <property type="match status" value="1"/>
</dbReference>
<dbReference type="InterPro" id="IPR000847">
    <property type="entry name" value="LysR_HTH_N"/>
</dbReference>
<keyword evidence="7" id="KW-1185">Reference proteome</keyword>
<dbReference type="InterPro" id="IPR058163">
    <property type="entry name" value="LysR-type_TF_proteobact-type"/>
</dbReference>
<reference evidence="6 7" key="1">
    <citation type="submission" date="2023-03" db="EMBL/GenBank/DDBJ databases">
        <title>Strain FZY0004 represents a novel species in the genus Thalassospira isolated from seawater.</title>
        <authorList>
            <person name="Fu Z.-Y."/>
        </authorList>
    </citation>
    <scope>NUCLEOTIDE SEQUENCE [LARGE SCALE GENOMIC DNA]</scope>
    <source>
        <strain evidence="6 7">FZY0004</strain>
    </source>
</reference>
<dbReference type="EMBL" id="JARSBO010000002">
    <property type="protein sequence ID" value="MDG4718017.1"/>
    <property type="molecule type" value="Genomic_DNA"/>
</dbReference>
<dbReference type="RefSeq" id="WP_258547851.1">
    <property type="nucleotide sequence ID" value="NZ_JARSBO010000002.1"/>
</dbReference>
<organism evidence="6 7">
    <name type="scientific">Thalassospira aquimaris</name>
    <dbReference type="NCBI Taxonomy" id="3037796"/>
    <lineage>
        <taxon>Bacteria</taxon>
        <taxon>Pseudomonadati</taxon>
        <taxon>Pseudomonadota</taxon>
        <taxon>Alphaproteobacteria</taxon>
        <taxon>Rhodospirillales</taxon>
        <taxon>Thalassospiraceae</taxon>
        <taxon>Thalassospira</taxon>
    </lineage>
</organism>
<dbReference type="Pfam" id="PF03466">
    <property type="entry name" value="LysR_substrate"/>
    <property type="match status" value="1"/>
</dbReference>
<dbReference type="Proteomes" id="UP001529180">
    <property type="component" value="Unassembled WGS sequence"/>
</dbReference>
<comment type="similarity">
    <text evidence="1">Belongs to the LysR transcriptional regulatory family.</text>
</comment>
<dbReference type="InterPro" id="IPR036388">
    <property type="entry name" value="WH-like_DNA-bd_sf"/>
</dbReference>
<name>A0ABT6G7J5_9PROT</name>
<comment type="caution">
    <text evidence="6">The sequence shown here is derived from an EMBL/GenBank/DDBJ whole genome shotgun (WGS) entry which is preliminary data.</text>
</comment>
<evidence type="ECO:0000256" key="1">
    <source>
        <dbReference type="ARBA" id="ARBA00009437"/>
    </source>
</evidence>
<feature type="domain" description="HTH lysR-type" evidence="5">
    <location>
        <begin position="23"/>
        <end position="78"/>
    </location>
</feature>
<keyword evidence="4" id="KW-0804">Transcription</keyword>
<gene>
    <name evidence="6" type="ORF">P7680_03355</name>
</gene>
<dbReference type="PANTHER" id="PTHR30537">
    <property type="entry name" value="HTH-TYPE TRANSCRIPTIONAL REGULATOR"/>
    <property type="match status" value="1"/>
</dbReference>
<dbReference type="Pfam" id="PF00126">
    <property type="entry name" value="HTH_1"/>
    <property type="match status" value="1"/>
</dbReference>
<accession>A0ABT6G7J5</accession>
<evidence type="ECO:0000256" key="4">
    <source>
        <dbReference type="ARBA" id="ARBA00023163"/>
    </source>
</evidence>
<sequence>MLAESLLMTGGSGILRTFDRSLLADLKVFVTIARRQNMSQAAIELGVTTSALSHRLRKLEAELGVKLLNRTSRSLTATEAGATLAKQLEVGFQNIDEALGSLIRYRDFPIGRLRLNALRDAAKWILGPALPRYVQRFPEMKLDLSVDDHFTDIVAEGFDAGIRYGDRVPQDMIGVALSKPLQWVVVASPELIEKCGRPETPEELLDRPCIEMRVGDNSRYPWELGNGSSLSRIDVKGPLCSNDSERAVDIAKRGVGFAYCLELLARSEVDQGTLEIVLPEWASEGPPFTIYYPSRRQVPPGLHELIDIIREDQGLPRLVTGLSR</sequence>
<dbReference type="PANTHER" id="PTHR30537:SF1">
    <property type="entry name" value="HTH-TYPE TRANSCRIPTIONAL REGULATOR PGRR"/>
    <property type="match status" value="1"/>
</dbReference>
<evidence type="ECO:0000313" key="7">
    <source>
        <dbReference type="Proteomes" id="UP001529180"/>
    </source>
</evidence>